<dbReference type="SUPFAM" id="SSF54427">
    <property type="entry name" value="NTF2-like"/>
    <property type="match status" value="1"/>
</dbReference>
<gene>
    <name evidence="1" type="ORF">CFK37_17900</name>
</gene>
<accession>A0A220U6X1</accession>
<evidence type="ECO:0008006" key="3">
    <source>
        <dbReference type="Google" id="ProtNLM"/>
    </source>
</evidence>
<name>A0A220U6X1_9BACI</name>
<reference evidence="1 2" key="1">
    <citation type="submission" date="2017-07" db="EMBL/GenBank/DDBJ databases">
        <title>Virgibacillus sp. LM2416.</title>
        <authorList>
            <person name="Tak E.J."/>
            <person name="Bae J.-W."/>
        </authorList>
    </citation>
    <scope>NUCLEOTIDE SEQUENCE [LARGE SCALE GENOMIC DNA]</scope>
    <source>
        <strain evidence="1 2">LM2416</strain>
    </source>
</reference>
<proteinExistence type="predicted"/>
<protein>
    <recommendedName>
        <fullName evidence="3">DUF4440 domain-containing protein</fullName>
    </recommendedName>
</protein>
<dbReference type="KEGG" id="vil:CFK37_17900"/>
<dbReference type="AlphaFoldDB" id="A0A220U6X1"/>
<sequence length="136" mass="16291">MTIEQEVSTKVYKMMELHQNFSEGLFEEMNSFYSDDFQGLLYMPWVGELERYDVEGIKEGNRLAAEYYKDKDIQFIYTGLKIVPQSANEAAVSYEVIHQNKEQHILVRALSLEVWRKEMDGNWRMIRWYEEKGMRT</sequence>
<evidence type="ECO:0000313" key="2">
    <source>
        <dbReference type="Proteomes" id="UP000198312"/>
    </source>
</evidence>
<keyword evidence="2" id="KW-1185">Reference proteome</keyword>
<dbReference type="OrthoDB" id="2703414at2"/>
<evidence type="ECO:0000313" key="1">
    <source>
        <dbReference type="EMBL" id="ASK63898.1"/>
    </source>
</evidence>
<dbReference type="RefSeq" id="WP_089063157.1">
    <property type="nucleotide sequence ID" value="NZ_CP022315.1"/>
</dbReference>
<organism evidence="1 2">
    <name type="scientific">Virgibacillus phasianinus</name>
    <dbReference type="NCBI Taxonomy" id="2017483"/>
    <lineage>
        <taxon>Bacteria</taxon>
        <taxon>Bacillati</taxon>
        <taxon>Bacillota</taxon>
        <taxon>Bacilli</taxon>
        <taxon>Bacillales</taxon>
        <taxon>Bacillaceae</taxon>
        <taxon>Virgibacillus</taxon>
    </lineage>
</organism>
<dbReference type="InterPro" id="IPR032710">
    <property type="entry name" value="NTF2-like_dom_sf"/>
</dbReference>
<dbReference type="Proteomes" id="UP000198312">
    <property type="component" value="Chromosome"/>
</dbReference>
<dbReference type="EMBL" id="CP022315">
    <property type="protein sequence ID" value="ASK63898.1"/>
    <property type="molecule type" value="Genomic_DNA"/>
</dbReference>